<evidence type="ECO:0000256" key="10">
    <source>
        <dbReference type="PROSITE-ProRule" id="PRU00042"/>
    </source>
</evidence>
<evidence type="ECO:0000313" key="14">
    <source>
        <dbReference type="Proteomes" id="UP000264820"/>
    </source>
</evidence>
<feature type="domain" description="C2H2-type" evidence="12">
    <location>
        <begin position="638"/>
        <end position="665"/>
    </location>
</feature>
<dbReference type="SMART" id="SM00355">
    <property type="entry name" value="ZnF_C2H2"/>
    <property type="match status" value="17"/>
</dbReference>
<dbReference type="FunFam" id="3.30.160.60:FF:000325">
    <property type="entry name" value="ZFP90 zinc finger protein"/>
    <property type="match status" value="1"/>
</dbReference>
<evidence type="ECO:0000256" key="5">
    <source>
        <dbReference type="ARBA" id="ARBA00022833"/>
    </source>
</evidence>
<dbReference type="InterPro" id="IPR013087">
    <property type="entry name" value="Znf_C2H2_type"/>
</dbReference>
<feature type="domain" description="C2H2-type" evidence="12">
    <location>
        <begin position="610"/>
        <end position="637"/>
    </location>
</feature>
<evidence type="ECO:0000256" key="2">
    <source>
        <dbReference type="ARBA" id="ARBA00022723"/>
    </source>
</evidence>
<feature type="compositionally biased region" description="Polar residues" evidence="11">
    <location>
        <begin position="881"/>
        <end position="890"/>
    </location>
</feature>
<accession>A0A3Q2YRX4</accession>
<evidence type="ECO:0000313" key="13">
    <source>
        <dbReference type="Ensembl" id="ENSHCOP00000020623.1"/>
    </source>
</evidence>
<dbReference type="PANTHER" id="PTHR16515:SF66">
    <property type="entry name" value="C2H2-TYPE DOMAIN-CONTAINING PROTEIN"/>
    <property type="match status" value="1"/>
</dbReference>
<keyword evidence="9" id="KW-0539">Nucleus</keyword>
<feature type="compositionally biased region" description="Basic and acidic residues" evidence="11">
    <location>
        <begin position="160"/>
        <end position="176"/>
    </location>
</feature>
<evidence type="ECO:0000256" key="11">
    <source>
        <dbReference type="SAM" id="MobiDB-lite"/>
    </source>
</evidence>
<dbReference type="FunFam" id="3.30.160.60:FF:000100">
    <property type="entry name" value="Zinc finger 45-like"/>
    <property type="match status" value="1"/>
</dbReference>
<protein>
    <submittedName>
        <fullName evidence="13">Oocyte zinc finger protein XlCOF7.1-like</fullName>
    </submittedName>
</protein>
<reference evidence="13" key="1">
    <citation type="submission" date="2025-08" db="UniProtKB">
        <authorList>
            <consortium name="Ensembl"/>
        </authorList>
    </citation>
    <scope>IDENTIFICATION</scope>
</reference>
<dbReference type="InterPro" id="IPR036236">
    <property type="entry name" value="Znf_C2H2_sf"/>
</dbReference>
<feature type="domain" description="C2H2-type" evidence="12">
    <location>
        <begin position="334"/>
        <end position="361"/>
    </location>
</feature>
<evidence type="ECO:0000256" key="4">
    <source>
        <dbReference type="ARBA" id="ARBA00022771"/>
    </source>
</evidence>
<keyword evidence="3" id="KW-0677">Repeat</keyword>
<feature type="region of interest" description="Disordered" evidence="11">
    <location>
        <begin position="160"/>
        <end position="180"/>
    </location>
</feature>
<feature type="region of interest" description="Disordered" evidence="11">
    <location>
        <begin position="1"/>
        <end position="134"/>
    </location>
</feature>
<feature type="domain" description="C2H2-type" evidence="12">
    <location>
        <begin position="214"/>
        <end position="241"/>
    </location>
</feature>
<dbReference type="FunFam" id="3.30.160.60:FF:000030">
    <property type="entry name" value="Zinc finger protein 628"/>
    <property type="match status" value="1"/>
</dbReference>
<dbReference type="GO" id="GO:0008270">
    <property type="term" value="F:zinc ion binding"/>
    <property type="evidence" value="ECO:0007669"/>
    <property type="project" value="UniProtKB-KW"/>
</dbReference>
<feature type="domain" description="C2H2-type" evidence="12">
    <location>
        <begin position="279"/>
        <end position="306"/>
    </location>
</feature>
<organism evidence="13 14">
    <name type="scientific">Hippocampus comes</name>
    <name type="common">Tiger tail seahorse</name>
    <dbReference type="NCBI Taxonomy" id="109280"/>
    <lineage>
        <taxon>Eukaryota</taxon>
        <taxon>Metazoa</taxon>
        <taxon>Chordata</taxon>
        <taxon>Craniata</taxon>
        <taxon>Vertebrata</taxon>
        <taxon>Euteleostomi</taxon>
        <taxon>Actinopterygii</taxon>
        <taxon>Neopterygii</taxon>
        <taxon>Teleostei</taxon>
        <taxon>Neoteleostei</taxon>
        <taxon>Acanthomorphata</taxon>
        <taxon>Syngnathiaria</taxon>
        <taxon>Syngnathiformes</taxon>
        <taxon>Syngnathoidei</taxon>
        <taxon>Syngnathidae</taxon>
        <taxon>Hippocampus</taxon>
    </lineage>
</organism>
<comment type="subcellular location">
    <subcellularLocation>
        <location evidence="1">Nucleus</location>
    </subcellularLocation>
</comment>
<dbReference type="InterPro" id="IPR050331">
    <property type="entry name" value="Zinc_finger"/>
</dbReference>
<feature type="domain" description="C2H2-type" evidence="12">
    <location>
        <begin position="183"/>
        <end position="210"/>
    </location>
</feature>
<evidence type="ECO:0000256" key="7">
    <source>
        <dbReference type="ARBA" id="ARBA00023125"/>
    </source>
</evidence>
<dbReference type="SUPFAM" id="SSF57667">
    <property type="entry name" value="beta-beta-alpha zinc fingers"/>
    <property type="match status" value="7"/>
</dbReference>
<dbReference type="GeneID" id="109525587"/>
<evidence type="ECO:0000256" key="8">
    <source>
        <dbReference type="ARBA" id="ARBA00023163"/>
    </source>
</evidence>
<feature type="domain" description="C2H2-type" evidence="12">
    <location>
        <begin position="665"/>
        <end position="692"/>
    </location>
</feature>
<dbReference type="GO" id="GO:0003677">
    <property type="term" value="F:DNA binding"/>
    <property type="evidence" value="ECO:0007669"/>
    <property type="project" value="UniProtKB-KW"/>
</dbReference>
<proteinExistence type="predicted"/>
<dbReference type="OMA" id="WLSELHP"/>
<keyword evidence="7" id="KW-0238">DNA-binding</keyword>
<feature type="compositionally biased region" description="Basic residues" evidence="11">
    <location>
        <begin position="762"/>
        <end position="773"/>
    </location>
</feature>
<dbReference type="Proteomes" id="UP000264820">
    <property type="component" value="Unplaced"/>
</dbReference>
<dbReference type="GO" id="GO:0010468">
    <property type="term" value="P:regulation of gene expression"/>
    <property type="evidence" value="ECO:0007669"/>
    <property type="project" value="TreeGrafter"/>
</dbReference>
<sequence length="1225" mass="137284">MGGNMAAIAPPESPQRHNSPVEEVQTSGGKTDSAKLEGGTDQTEENTLDQSRERQSSEHSGNNSASLPGHYKVIESGAGGGQTCNSPEPKMAESPGDEQRPLDCPGDEDNGEEDQSHTEENISEPAEKLLPETQALPGAEDINEKVEDPVEDVGSIEYVVEDHGEGEKRQHSESSSKPKKSRMVCKECGLSFPRREMFYLHRHSHAHKDDLAPLTCEECGLSFKDRRSLIKHRHVHKEQEEEPTYEDEDVFQCAECDNFFPTAQKLRVHNCNDPDDKPYHCSLCRKEFHLRCSVAMHMMNHSHEGWTCEECGRTFREYKRLRCHQRCHPILKPYECPECGMAFRYNSVMEDHRRKHTDQLRTYLCTVCGKTFKYSSLLQQHQYLHTGEKPFRCPDCGKKFAFAQNMRAHCRQHRLHQANAIPCTQPTKQTPLSAPEMVQVVQRKENARPSEEPKRTFNCPLCPQTCSSPANLRAHMHFHEVEYESQERRFQAPPEIKKVWDKGHTCPHCPCTYRDEISLRLHIFKTHQNVTQDWDKVSISSRKELSSVPSENLQVQCKSDDFPPKDLSSVPSENLQLKFRPHKCPECGKMFRHRSVLELHMRIHSKEKPYQCSVCGKGFRFSSYLQQHIIIHSGKKPHKCPDCGKDFAFLQNMRTHQKLHQEKPFRCTSCRKGYSDETQLQHHMRSHNGEKPHKCNLCNKSFGLAYLLRDHLNTHTGERPHLCSECGKSFSWLSSLLVHQKIHTRKRQSFSPLNSAPAGGRTRGRGSRGRRGGRLTWGMSRSVGGPPLYPNSGDMPHSSMLASQEELQVRMQKEAFLSELHPPPVHWELDGDGAMPVPSSQPPELIDSSSQPRRHSQESTPSSQKAGPLGIDGTETHGEPTATTSTSSGSLHHDSRRVSSFVDGAALWSIQPPLLTSSNKVTQELQSARWPGAPVVPKPETLTLPMKEDGKVWDPQAITLTVKQPEQLWIESESQKQRTSGVAGAPSSVQIDQSIPIPVSTAVAHGLGSTLWGIQAPLGASNKMTSPQKLVKNQDFQLQQKRVPTAWATLPNQTSTQKLPIHINPFAQTIGTTVWGFQNNPVGPPLLLTGQLKPGSVQDLQQQPIGTANQIILNQSPSFFSQALGTLPTLALPGTHSLHTVSVGTLARPSLPNIFFTPQAVLTERPPLPQTPALPQLAARTEAHKLGARLPFAPDRLLQCMICGCSFPRELDLQLHYLQHAQGGA</sequence>
<dbReference type="Gene3D" id="3.30.160.60">
    <property type="entry name" value="Classic Zinc Finger"/>
    <property type="match status" value="12"/>
</dbReference>
<name>A0A3Q2YRX4_HIPCM</name>
<dbReference type="PANTHER" id="PTHR16515">
    <property type="entry name" value="PR DOMAIN ZINC FINGER PROTEIN"/>
    <property type="match status" value="1"/>
</dbReference>
<dbReference type="Pfam" id="PF13912">
    <property type="entry name" value="zf-C2H2_6"/>
    <property type="match status" value="1"/>
</dbReference>
<dbReference type="PROSITE" id="PS00028">
    <property type="entry name" value="ZINC_FINGER_C2H2_1"/>
    <property type="match status" value="15"/>
</dbReference>
<keyword evidence="14" id="KW-1185">Reference proteome</keyword>
<dbReference type="RefSeq" id="XP_019741738.1">
    <property type="nucleotide sequence ID" value="XM_019886179.1"/>
</dbReference>
<dbReference type="FunFam" id="3.30.160.60:FF:001498">
    <property type="entry name" value="Zinc finger protein 404"/>
    <property type="match status" value="1"/>
</dbReference>
<dbReference type="Ensembl" id="ENSHCOT00000005717.1">
    <property type="protein sequence ID" value="ENSHCOP00000020623.1"/>
    <property type="gene ID" value="ENSHCOG00000006863.1"/>
</dbReference>
<dbReference type="KEGG" id="hcq:109525587"/>
<dbReference type="STRING" id="109280.ENSHCOP00000020623"/>
<feature type="compositionally biased region" description="Basic and acidic residues" evidence="11">
    <location>
        <begin position="114"/>
        <end position="130"/>
    </location>
</feature>
<dbReference type="FunFam" id="3.30.160.60:FF:000040">
    <property type="entry name" value="RB associated KRAB zinc finger"/>
    <property type="match status" value="1"/>
</dbReference>
<keyword evidence="2" id="KW-0479">Metal-binding</keyword>
<feature type="domain" description="C2H2-type" evidence="12">
    <location>
        <begin position="582"/>
        <end position="609"/>
    </location>
</feature>
<dbReference type="Pfam" id="PF00096">
    <property type="entry name" value="zf-C2H2"/>
    <property type="match status" value="11"/>
</dbReference>
<feature type="region of interest" description="Disordered" evidence="11">
    <location>
        <begin position="745"/>
        <end position="798"/>
    </location>
</feature>
<dbReference type="GO" id="GO:0005634">
    <property type="term" value="C:nucleus"/>
    <property type="evidence" value="ECO:0007669"/>
    <property type="project" value="UniProtKB-SubCell"/>
</dbReference>
<keyword evidence="4 10" id="KW-0863">Zinc-finger</keyword>
<evidence type="ECO:0000259" key="12">
    <source>
        <dbReference type="PROSITE" id="PS50157"/>
    </source>
</evidence>
<dbReference type="PROSITE" id="PS50157">
    <property type="entry name" value="ZINC_FINGER_C2H2_2"/>
    <property type="match status" value="15"/>
</dbReference>
<dbReference type="AlphaFoldDB" id="A0A3Q2YRX4"/>
<dbReference type="FunFam" id="3.30.160.60:FF:000671">
    <property type="entry name" value="Zinc finger protein 26"/>
    <property type="match status" value="3"/>
</dbReference>
<feature type="domain" description="C2H2-type" evidence="12">
    <location>
        <begin position="363"/>
        <end position="390"/>
    </location>
</feature>
<evidence type="ECO:0000256" key="9">
    <source>
        <dbReference type="ARBA" id="ARBA00023242"/>
    </source>
</evidence>
<evidence type="ECO:0000256" key="1">
    <source>
        <dbReference type="ARBA" id="ARBA00004123"/>
    </source>
</evidence>
<feature type="domain" description="C2H2-type" evidence="12">
    <location>
        <begin position="457"/>
        <end position="484"/>
    </location>
</feature>
<evidence type="ECO:0000256" key="6">
    <source>
        <dbReference type="ARBA" id="ARBA00023015"/>
    </source>
</evidence>
<feature type="domain" description="C2H2-type" evidence="12">
    <location>
        <begin position="251"/>
        <end position="278"/>
    </location>
</feature>
<keyword evidence="5" id="KW-0862">Zinc</keyword>
<feature type="domain" description="C2H2-type" evidence="12">
    <location>
        <begin position="306"/>
        <end position="333"/>
    </location>
</feature>
<feature type="domain" description="C2H2-type" evidence="12">
    <location>
        <begin position="693"/>
        <end position="720"/>
    </location>
</feature>
<feature type="domain" description="C2H2-type" evidence="12">
    <location>
        <begin position="391"/>
        <end position="418"/>
    </location>
</feature>
<keyword evidence="8" id="KW-0804">Transcription</keyword>
<keyword evidence="6" id="KW-0805">Transcription regulation</keyword>
<dbReference type="OrthoDB" id="8117402at2759"/>
<feature type="domain" description="C2H2-type" evidence="12">
    <location>
        <begin position="721"/>
        <end position="748"/>
    </location>
</feature>
<reference evidence="13" key="2">
    <citation type="submission" date="2025-09" db="UniProtKB">
        <authorList>
            <consortium name="Ensembl"/>
        </authorList>
    </citation>
    <scope>IDENTIFICATION</scope>
</reference>
<dbReference type="FunFam" id="3.30.160.60:FF:000358">
    <property type="entry name" value="zinc finger protein 24"/>
    <property type="match status" value="1"/>
</dbReference>
<evidence type="ECO:0000256" key="3">
    <source>
        <dbReference type="ARBA" id="ARBA00022737"/>
    </source>
</evidence>
<feature type="region of interest" description="Disordered" evidence="11">
    <location>
        <begin position="822"/>
        <end position="895"/>
    </location>
</feature>
<dbReference type="GeneTree" id="ENSGT00950000183052"/>